<dbReference type="PANTHER" id="PTHR10953">
    <property type="entry name" value="UBIQUITIN-ACTIVATING ENZYME E1"/>
    <property type="match status" value="1"/>
</dbReference>
<evidence type="ECO:0000313" key="2">
    <source>
        <dbReference type="EMBL" id="VVO85779.1"/>
    </source>
</evidence>
<dbReference type="GO" id="GO:0016779">
    <property type="term" value="F:nucleotidyltransferase activity"/>
    <property type="evidence" value="ECO:0007669"/>
    <property type="project" value="TreeGrafter"/>
</dbReference>
<dbReference type="RefSeq" id="WP_150783842.1">
    <property type="nucleotide sequence ID" value="NZ_CABVII010000007.1"/>
</dbReference>
<dbReference type="InterPro" id="IPR000594">
    <property type="entry name" value="ThiF_NAD_FAD-bd"/>
</dbReference>
<feature type="domain" description="THIF-type NAD/FAD binding fold" evidence="1">
    <location>
        <begin position="115"/>
        <end position="301"/>
    </location>
</feature>
<organism evidence="2 3">
    <name type="scientific">Pseudomonas fluorescens</name>
    <dbReference type="NCBI Taxonomy" id="294"/>
    <lineage>
        <taxon>Bacteria</taxon>
        <taxon>Pseudomonadati</taxon>
        <taxon>Pseudomonadota</taxon>
        <taxon>Gammaproteobacteria</taxon>
        <taxon>Pseudomonadales</taxon>
        <taxon>Pseudomonadaceae</taxon>
        <taxon>Pseudomonas</taxon>
    </lineage>
</organism>
<reference evidence="2 3" key="1">
    <citation type="submission" date="2019-09" db="EMBL/GenBank/DDBJ databases">
        <authorList>
            <person name="Chandra G."/>
            <person name="Truman W A."/>
        </authorList>
    </citation>
    <scope>NUCLEOTIDE SEQUENCE [LARGE SCALE GENOMIC DNA]</scope>
    <source>
        <strain evidence="2">PS862</strain>
    </source>
</reference>
<dbReference type="OrthoDB" id="9804286at2"/>
<gene>
    <name evidence="2" type="ORF">PS862_02077</name>
</gene>
<dbReference type="EMBL" id="CABVII010000007">
    <property type="protein sequence ID" value="VVO85779.1"/>
    <property type="molecule type" value="Genomic_DNA"/>
</dbReference>
<evidence type="ECO:0000259" key="1">
    <source>
        <dbReference type="Pfam" id="PF00899"/>
    </source>
</evidence>
<accession>A0A5E7J958</accession>
<evidence type="ECO:0000313" key="3">
    <source>
        <dbReference type="Proteomes" id="UP000385207"/>
    </source>
</evidence>
<dbReference type="PANTHER" id="PTHR10953:SF102">
    <property type="entry name" value="ADENYLYLTRANSFERASE AND SULFURTRANSFERASE MOCS3"/>
    <property type="match status" value="1"/>
</dbReference>
<dbReference type="GO" id="GO:0008641">
    <property type="term" value="F:ubiquitin-like modifier activating enzyme activity"/>
    <property type="evidence" value="ECO:0007669"/>
    <property type="project" value="InterPro"/>
</dbReference>
<protein>
    <recommendedName>
        <fullName evidence="1">THIF-type NAD/FAD binding fold domain-containing protein</fullName>
    </recommendedName>
</protein>
<dbReference type="GO" id="GO:0005737">
    <property type="term" value="C:cytoplasm"/>
    <property type="evidence" value="ECO:0007669"/>
    <property type="project" value="TreeGrafter"/>
</dbReference>
<dbReference type="InterPro" id="IPR045886">
    <property type="entry name" value="ThiF/MoeB/HesA"/>
</dbReference>
<dbReference type="Gene3D" id="3.40.50.720">
    <property type="entry name" value="NAD(P)-binding Rossmann-like Domain"/>
    <property type="match status" value="1"/>
</dbReference>
<dbReference type="Pfam" id="PF00899">
    <property type="entry name" value="ThiF"/>
    <property type="match status" value="1"/>
</dbReference>
<dbReference type="Proteomes" id="UP000385207">
    <property type="component" value="Unassembled WGS sequence"/>
</dbReference>
<dbReference type="AlphaFoldDB" id="A0A5E7J958"/>
<dbReference type="SUPFAM" id="SSF69572">
    <property type="entry name" value="Activating enzymes of the ubiquitin-like proteins"/>
    <property type="match status" value="1"/>
</dbReference>
<proteinExistence type="predicted"/>
<dbReference type="GO" id="GO:0004792">
    <property type="term" value="F:thiosulfate-cyanide sulfurtransferase activity"/>
    <property type="evidence" value="ECO:0007669"/>
    <property type="project" value="TreeGrafter"/>
</dbReference>
<name>A0A5E7J958_PSEFL</name>
<dbReference type="InterPro" id="IPR035985">
    <property type="entry name" value="Ubiquitin-activating_enz"/>
</dbReference>
<sequence>MESLFKSLSVGNERIFDSIVYAQNEVVGIVRPAVIEGCKGTESAYIAGPEGIIELPLPATQEAVFEALVLSRSILFGDEEQVFAARELLRNEKTSRTASYFCCVSRNCQELISAFERIKNARTLIVGCGGIGSLVAMQLAGAGIEDLVLVDPDIIEASNLNRQFLWEINDIGRPKVEVLKNALECRYSLRSCRALVQKVSDSQLDELTRDVDLVVLSADEPLGVAQVKLQELSRERNFLTISCGYYQSTALVKVFGKSEAQADDDSCTIEWARTPNFIGPSFGPINVEVAGVVASSAIHAIGFPESIYWREKNSGLSLSWIPFSRREAFLS</sequence>